<dbReference type="InterPro" id="IPR004496">
    <property type="entry name" value="NapF"/>
</dbReference>
<dbReference type="PROSITE" id="PS51379">
    <property type="entry name" value="4FE4S_FER_2"/>
    <property type="match status" value="3"/>
</dbReference>
<dbReference type="InterPro" id="IPR017896">
    <property type="entry name" value="4Fe4S_Fe-S-bd"/>
</dbReference>
<accession>A0ABU0BNL4</accession>
<gene>
    <name evidence="7" type="ORF">QO002_000610</name>
</gene>
<evidence type="ECO:0000256" key="2">
    <source>
        <dbReference type="ARBA" id="ARBA00022723"/>
    </source>
</evidence>
<feature type="domain" description="4Fe-4S ferredoxin-type" evidence="6">
    <location>
        <begin position="130"/>
        <end position="159"/>
    </location>
</feature>
<dbReference type="Gene3D" id="3.30.70.20">
    <property type="match status" value="2"/>
</dbReference>
<comment type="caution">
    <text evidence="7">The sequence shown here is derived from an EMBL/GenBank/DDBJ whole genome shotgun (WGS) entry which is preliminary data.</text>
</comment>
<dbReference type="RefSeq" id="WP_307226560.1">
    <property type="nucleotide sequence ID" value="NZ_JAUSVF010000001.1"/>
</dbReference>
<dbReference type="InterPro" id="IPR017900">
    <property type="entry name" value="4Fe4S_Fe_S_CS"/>
</dbReference>
<dbReference type="EMBL" id="JAUSVF010000001">
    <property type="protein sequence ID" value="MDQ0318472.1"/>
    <property type="molecule type" value="Genomic_DNA"/>
</dbReference>
<reference evidence="7 8" key="1">
    <citation type="submission" date="2023-07" db="EMBL/GenBank/DDBJ databases">
        <title>Genomic Encyclopedia of Type Strains, Phase IV (KMG-IV): sequencing the most valuable type-strain genomes for metagenomic binning, comparative biology and taxonomic classification.</title>
        <authorList>
            <person name="Goeker M."/>
        </authorList>
    </citation>
    <scope>NUCLEOTIDE SEQUENCE [LARGE SCALE GENOMIC DNA]</scope>
    <source>
        <strain evidence="7 8">DSM 1112</strain>
    </source>
</reference>
<evidence type="ECO:0000256" key="1">
    <source>
        <dbReference type="ARBA" id="ARBA00022485"/>
    </source>
</evidence>
<evidence type="ECO:0000313" key="7">
    <source>
        <dbReference type="EMBL" id="MDQ0318472.1"/>
    </source>
</evidence>
<dbReference type="InterPro" id="IPR050572">
    <property type="entry name" value="Fe-S_Ferredoxin"/>
</dbReference>
<protein>
    <submittedName>
        <fullName evidence="7">Ferredoxin-type protein NapF</fullName>
    </submittedName>
</protein>
<organism evidence="7 8">
    <name type="scientific">Pararhizobium capsulatum DSM 1112</name>
    <dbReference type="NCBI Taxonomy" id="1121113"/>
    <lineage>
        <taxon>Bacteria</taxon>
        <taxon>Pseudomonadati</taxon>
        <taxon>Pseudomonadota</taxon>
        <taxon>Alphaproteobacteria</taxon>
        <taxon>Hyphomicrobiales</taxon>
        <taxon>Rhizobiaceae</taxon>
        <taxon>Rhizobium/Agrobacterium group</taxon>
        <taxon>Pararhizobium</taxon>
    </lineage>
</organism>
<keyword evidence="5" id="KW-0411">Iron-sulfur</keyword>
<keyword evidence="2" id="KW-0479">Metal-binding</keyword>
<dbReference type="SUPFAM" id="SSF54862">
    <property type="entry name" value="4Fe-4S ferredoxins"/>
    <property type="match status" value="1"/>
</dbReference>
<evidence type="ECO:0000256" key="4">
    <source>
        <dbReference type="ARBA" id="ARBA00023004"/>
    </source>
</evidence>
<dbReference type="NCBIfam" id="TIGR00402">
    <property type="entry name" value="napF"/>
    <property type="match status" value="1"/>
</dbReference>
<feature type="domain" description="4Fe-4S ferredoxin-type" evidence="6">
    <location>
        <begin position="58"/>
        <end position="87"/>
    </location>
</feature>
<dbReference type="Pfam" id="PF13187">
    <property type="entry name" value="Fer4_9"/>
    <property type="match status" value="1"/>
</dbReference>
<proteinExistence type="predicted"/>
<dbReference type="CDD" id="cd10564">
    <property type="entry name" value="NapF_like"/>
    <property type="match status" value="1"/>
</dbReference>
<evidence type="ECO:0000259" key="6">
    <source>
        <dbReference type="PROSITE" id="PS51379"/>
    </source>
</evidence>
<dbReference type="PANTHER" id="PTHR43687:SF1">
    <property type="entry name" value="FERREDOXIN III"/>
    <property type="match status" value="1"/>
</dbReference>
<keyword evidence="4" id="KW-0408">Iron</keyword>
<sequence length="166" mass="17280">MFTKSISRRDLFRGLPTRSAGGIYPPGASDLGLSTCTGCNLCAEHCPTGIIVLVDGLPSVDFSLGACTFCGECGTACPEPVFEPEAVFRFPHVAAIADSCLAKQDVACQSCGESCPVQAIRFRPRLGGPFVPELDDQICSGCGACLQVCPVGSIGTKPRALELVHA</sequence>
<dbReference type="Proteomes" id="UP001230207">
    <property type="component" value="Unassembled WGS sequence"/>
</dbReference>
<keyword evidence="8" id="KW-1185">Reference proteome</keyword>
<name>A0ABU0BNL4_9HYPH</name>
<keyword evidence="1" id="KW-0004">4Fe-4S</keyword>
<evidence type="ECO:0000313" key="8">
    <source>
        <dbReference type="Proteomes" id="UP001230207"/>
    </source>
</evidence>
<dbReference type="PANTHER" id="PTHR43687">
    <property type="entry name" value="ADENYLYLSULFATE REDUCTASE, BETA SUBUNIT"/>
    <property type="match status" value="1"/>
</dbReference>
<feature type="domain" description="4Fe-4S ferredoxin-type" evidence="6">
    <location>
        <begin position="27"/>
        <end position="56"/>
    </location>
</feature>
<keyword evidence="3" id="KW-0677">Repeat</keyword>
<dbReference type="PROSITE" id="PS00198">
    <property type="entry name" value="4FE4S_FER_1"/>
    <property type="match status" value="2"/>
</dbReference>
<evidence type="ECO:0000256" key="3">
    <source>
        <dbReference type="ARBA" id="ARBA00022737"/>
    </source>
</evidence>
<evidence type="ECO:0000256" key="5">
    <source>
        <dbReference type="ARBA" id="ARBA00023014"/>
    </source>
</evidence>
<dbReference type="Pfam" id="PF12838">
    <property type="entry name" value="Fer4_7"/>
    <property type="match status" value="1"/>
</dbReference>